<sequence>MVEDMVRTWAPDDFWQVAQPLIPAQAPRRQGGGKRRADDRAVLAAIVYLVQAGCSWWKLPAQMFGISRSTAHRRFTQWTADGLWERLHQQFLHRLGVVSEIDWSRAMVDSIAVRAEKGGISRGQTRSTAANPAARSMCCVTAVVYH</sequence>
<dbReference type="AlphaFoldDB" id="A0A6F8XIP3"/>
<evidence type="ECO:0000259" key="1">
    <source>
        <dbReference type="Pfam" id="PF13340"/>
    </source>
</evidence>
<keyword evidence="3" id="KW-1185">Reference proteome</keyword>
<dbReference type="PANTHER" id="PTHR46637">
    <property type="entry name" value="TIS1421-TRANSPOSASE PROTEIN A"/>
    <property type="match status" value="1"/>
</dbReference>
<name>A0A6F8XIP3_9ACTN</name>
<dbReference type="PANTHER" id="PTHR46637:SF1">
    <property type="entry name" value="BLL5188 PROTEIN"/>
    <property type="match status" value="1"/>
</dbReference>
<dbReference type="EMBL" id="AP022870">
    <property type="protein sequence ID" value="BCB73680.1"/>
    <property type="molecule type" value="Genomic_DNA"/>
</dbReference>
<reference evidence="2 3" key="2">
    <citation type="submission" date="2020-03" db="EMBL/GenBank/DDBJ databases">
        <authorList>
            <person name="Ichikawa N."/>
            <person name="Kimura A."/>
            <person name="Kitahashi Y."/>
            <person name="Uohara A."/>
        </authorList>
    </citation>
    <scope>NUCLEOTIDE SEQUENCE [LARGE SCALE GENOMIC DNA]</scope>
    <source>
        <strain evidence="2 3">NBRC 107702</strain>
    </source>
</reference>
<feature type="domain" description="Insertion element IS402-like" evidence="1">
    <location>
        <begin position="12"/>
        <end position="88"/>
    </location>
</feature>
<dbReference type="Pfam" id="PF13340">
    <property type="entry name" value="DUF4096"/>
    <property type="match status" value="1"/>
</dbReference>
<proteinExistence type="predicted"/>
<dbReference type="InterPro" id="IPR052909">
    <property type="entry name" value="Transposase_6_like"/>
</dbReference>
<dbReference type="KEGG" id="pfla:Pflav_000900"/>
<dbReference type="Proteomes" id="UP000502508">
    <property type="component" value="Chromosome"/>
</dbReference>
<protein>
    <submittedName>
        <fullName evidence="2">Transposase</fullName>
    </submittedName>
</protein>
<accession>A0A6F8XIP3</accession>
<dbReference type="InterPro" id="IPR025161">
    <property type="entry name" value="IS402-like_dom"/>
</dbReference>
<evidence type="ECO:0000313" key="2">
    <source>
        <dbReference type="EMBL" id="BCB73680.1"/>
    </source>
</evidence>
<evidence type="ECO:0000313" key="3">
    <source>
        <dbReference type="Proteomes" id="UP000502508"/>
    </source>
</evidence>
<organism evidence="2 3">
    <name type="scientific">Phytohabitans flavus</name>
    <dbReference type="NCBI Taxonomy" id="1076124"/>
    <lineage>
        <taxon>Bacteria</taxon>
        <taxon>Bacillati</taxon>
        <taxon>Actinomycetota</taxon>
        <taxon>Actinomycetes</taxon>
        <taxon>Micromonosporales</taxon>
        <taxon>Micromonosporaceae</taxon>
    </lineage>
</organism>
<gene>
    <name evidence="2" type="ORF">Pflav_000900</name>
</gene>
<reference evidence="2 3" key="1">
    <citation type="submission" date="2020-03" db="EMBL/GenBank/DDBJ databases">
        <title>Whole genome shotgun sequence of Phytohabitans flavus NBRC 107702.</title>
        <authorList>
            <person name="Komaki H."/>
            <person name="Tamura T."/>
        </authorList>
    </citation>
    <scope>NUCLEOTIDE SEQUENCE [LARGE SCALE GENOMIC DNA]</scope>
    <source>
        <strain evidence="2 3">NBRC 107702</strain>
    </source>
</reference>